<protein>
    <submittedName>
        <fullName evidence="2">Uncharacterized protein</fullName>
    </submittedName>
</protein>
<evidence type="ECO:0000313" key="2">
    <source>
        <dbReference type="EMBL" id="RNA34756.1"/>
    </source>
</evidence>
<keyword evidence="1" id="KW-0472">Membrane</keyword>
<dbReference type="Proteomes" id="UP000276133">
    <property type="component" value="Unassembled WGS sequence"/>
</dbReference>
<feature type="transmembrane region" description="Helical" evidence="1">
    <location>
        <begin position="6"/>
        <end position="28"/>
    </location>
</feature>
<reference evidence="2 3" key="1">
    <citation type="journal article" date="2018" name="Sci. Rep.">
        <title>Genomic signatures of local adaptation to the degree of environmental predictability in rotifers.</title>
        <authorList>
            <person name="Franch-Gras L."/>
            <person name="Hahn C."/>
            <person name="Garcia-Roger E.M."/>
            <person name="Carmona M.J."/>
            <person name="Serra M."/>
            <person name="Gomez A."/>
        </authorList>
    </citation>
    <scope>NUCLEOTIDE SEQUENCE [LARGE SCALE GENOMIC DNA]</scope>
    <source>
        <strain evidence="2">HYR1</strain>
    </source>
</reference>
<name>A0A3M7SG95_BRAPC</name>
<keyword evidence="1" id="KW-0812">Transmembrane</keyword>
<evidence type="ECO:0000256" key="1">
    <source>
        <dbReference type="SAM" id="Phobius"/>
    </source>
</evidence>
<organism evidence="2 3">
    <name type="scientific">Brachionus plicatilis</name>
    <name type="common">Marine rotifer</name>
    <name type="synonym">Brachionus muelleri</name>
    <dbReference type="NCBI Taxonomy" id="10195"/>
    <lineage>
        <taxon>Eukaryota</taxon>
        <taxon>Metazoa</taxon>
        <taxon>Spiralia</taxon>
        <taxon>Gnathifera</taxon>
        <taxon>Rotifera</taxon>
        <taxon>Eurotatoria</taxon>
        <taxon>Monogononta</taxon>
        <taxon>Pseudotrocha</taxon>
        <taxon>Ploima</taxon>
        <taxon>Brachionidae</taxon>
        <taxon>Brachionus</taxon>
    </lineage>
</organism>
<sequence length="126" mass="14161">MLLLHVFYGVFIVVEIWLMLFHSTHFLYGIRNRIWYTINGRWSGESVNTSQLIQMNGSSSNSSIGANSTIGPEPTSLVLNLNHKSDEKSEPVMVLGWMKYFSILDSYVRSLDVSLVAVVLVPVVVV</sequence>
<feature type="non-terminal residue" evidence="2">
    <location>
        <position position="126"/>
    </location>
</feature>
<comment type="caution">
    <text evidence="2">The sequence shown here is derived from an EMBL/GenBank/DDBJ whole genome shotgun (WGS) entry which is preliminary data.</text>
</comment>
<accession>A0A3M7SG95</accession>
<evidence type="ECO:0000313" key="3">
    <source>
        <dbReference type="Proteomes" id="UP000276133"/>
    </source>
</evidence>
<dbReference type="EMBL" id="REGN01001423">
    <property type="protein sequence ID" value="RNA34756.1"/>
    <property type="molecule type" value="Genomic_DNA"/>
</dbReference>
<keyword evidence="1" id="KW-1133">Transmembrane helix</keyword>
<keyword evidence="3" id="KW-1185">Reference proteome</keyword>
<proteinExistence type="predicted"/>
<gene>
    <name evidence="2" type="ORF">BpHYR1_006942</name>
</gene>
<dbReference type="AlphaFoldDB" id="A0A3M7SG95"/>